<comment type="caution">
    <text evidence="2">The sequence shown here is derived from an EMBL/GenBank/DDBJ whole genome shotgun (WGS) entry which is preliminary data.</text>
</comment>
<evidence type="ECO:0000256" key="1">
    <source>
        <dbReference type="SAM" id="SignalP"/>
    </source>
</evidence>
<reference evidence="2" key="1">
    <citation type="journal article" date="2019" name="Sci. Rep.">
        <title>Draft genome of Tanacetum cinerariifolium, the natural source of mosquito coil.</title>
        <authorList>
            <person name="Yamashiro T."/>
            <person name="Shiraishi A."/>
            <person name="Satake H."/>
            <person name="Nakayama K."/>
        </authorList>
    </citation>
    <scope>NUCLEOTIDE SEQUENCE</scope>
</reference>
<sequence>MDPTTLKKVMSILLKYLSLLNATSAILINCANLKNSGSYDTQWGPMKNTLPSVQANVTLGKKPMGPCLASTMFSSTKGITDIPYGVSNPYGYAIWTYLDVLFSATQEYEVGVSL</sequence>
<feature type="chain" id="PRO_5025592708" evidence="1">
    <location>
        <begin position="26"/>
        <end position="114"/>
    </location>
</feature>
<dbReference type="EMBL" id="BKCJ010364586">
    <property type="protein sequence ID" value="GFA07197.1"/>
    <property type="molecule type" value="Genomic_DNA"/>
</dbReference>
<dbReference type="AlphaFoldDB" id="A0A699J2U2"/>
<gene>
    <name evidence="2" type="ORF">Tci_579169</name>
</gene>
<feature type="signal peptide" evidence="1">
    <location>
        <begin position="1"/>
        <end position="25"/>
    </location>
</feature>
<keyword evidence="1" id="KW-0732">Signal</keyword>
<accession>A0A699J2U2</accession>
<protein>
    <submittedName>
        <fullName evidence="2">Uncharacterized protein</fullName>
    </submittedName>
</protein>
<evidence type="ECO:0000313" key="2">
    <source>
        <dbReference type="EMBL" id="GFA07197.1"/>
    </source>
</evidence>
<organism evidence="2">
    <name type="scientific">Tanacetum cinerariifolium</name>
    <name type="common">Dalmatian daisy</name>
    <name type="synonym">Chrysanthemum cinerariifolium</name>
    <dbReference type="NCBI Taxonomy" id="118510"/>
    <lineage>
        <taxon>Eukaryota</taxon>
        <taxon>Viridiplantae</taxon>
        <taxon>Streptophyta</taxon>
        <taxon>Embryophyta</taxon>
        <taxon>Tracheophyta</taxon>
        <taxon>Spermatophyta</taxon>
        <taxon>Magnoliopsida</taxon>
        <taxon>eudicotyledons</taxon>
        <taxon>Gunneridae</taxon>
        <taxon>Pentapetalae</taxon>
        <taxon>asterids</taxon>
        <taxon>campanulids</taxon>
        <taxon>Asterales</taxon>
        <taxon>Asteraceae</taxon>
        <taxon>Asteroideae</taxon>
        <taxon>Anthemideae</taxon>
        <taxon>Anthemidinae</taxon>
        <taxon>Tanacetum</taxon>
    </lineage>
</organism>
<proteinExistence type="predicted"/>
<name>A0A699J2U2_TANCI</name>